<name>A0A1R3GN05_COCAP</name>
<accession>A0A1R3GN05</accession>
<reference evidence="2 3" key="1">
    <citation type="submission" date="2013-09" db="EMBL/GenBank/DDBJ databases">
        <title>Corchorus capsularis genome sequencing.</title>
        <authorList>
            <person name="Alam M."/>
            <person name="Haque M.S."/>
            <person name="Islam M.S."/>
            <person name="Emdad E.M."/>
            <person name="Islam M.M."/>
            <person name="Ahmed B."/>
            <person name="Halim A."/>
            <person name="Hossen Q.M.M."/>
            <person name="Hossain M.Z."/>
            <person name="Ahmed R."/>
            <person name="Khan M.M."/>
            <person name="Islam R."/>
            <person name="Rashid M.M."/>
            <person name="Khan S.A."/>
            <person name="Rahman M.S."/>
            <person name="Alam M."/>
        </authorList>
    </citation>
    <scope>NUCLEOTIDE SEQUENCE [LARGE SCALE GENOMIC DNA]</scope>
    <source>
        <strain evidence="3">cv. CVL-1</strain>
        <tissue evidence="2">Whole seedling</tissue>
    </source>
</reference>
<feature type="region of interest" description="Disordered" evidence="1">
    <location>
        <begin position="1"/>
        <end position="25"/>
    </location>
</feature>
<evidence type="ECO:0000313" key="2">
    <source>
        <dbReference type="EMBL" id="OMO59451.1"/>
    </source>
</evidence>
<gene>
    <name evidence="2" type="ORF">CCACVL1_24826</name>
</gene>
<evidence type="ECO:0000256" key="1">
    <source>
        <dbReference type="SAM" id="MobiDB-lite"/>
    </source>
</evidence>
<proteinExistence type="predicted"/>
<dbReference type="Gramene" id="OMO59451">
    <property type="protein sequence ID" value="OMO59451"/>
    <property type="gene ID" value="CCACVL1_24826"/>
</dbReference>
<organism evidence="2 3">
    <name type="scientific">Corchorus capsularis</name>
    <name type="common">Jute</name>
    <dbReference type="NCBI Taxonomy" id="210143"/>
    <lineage>
        <taxon>Eukaryota</taxon>
        <taxon>Viridiplantae</taxon>
        <taxon>Streptophyta</taxon>
        <taxon>Embryophyta</taxon>
        <taxon>Tracheophyta</taxon>
        <taxon>Spermatophyta</taxon>
        <taxon>Magnoliopsida</taxon>
        <taxon>eudicotyledons</taxon>
        <taxon>Gunneridae</taxon>
        <taxon>Pentapetalae</taxon>
        <taxon>rosids</taxon>
        <taxon>malvids</taxon>
        <taxon>Malvales</taxon>
        <taxon>Malvaceae</taxon>
        <taxon>Grewioideae</taxon>
        <taxon>Apeibeae</taxon>
        <taxon>Corchorus</taxon>
    </lineage>
</organism>
<keyword evidence="3" id="KW-1185">Reference proteome</keyword>
<comment type="caution">
    <text evidence="2">The sequence shown here is derived from an EMBL/GenBank/DDBJ whole genome shotgun (WGS) entry which is preliminary data.</text>
</comment>
<protein>
    <submittedName>
        <fullName evidence="2">Uncharacterized protein</fullName>
    </submittedName>
</protein>
<sequence>MDFSWLRPESGSRNPDYEREGRRTSPDLRLSVERLVVGQVALKKKREV</sequence>
<dbReference type="EMBL" id="AWWV01013942">
    <property type="protein sequence ID" value="OMO59451.1"/>
    <property type="molecule type" value="Genomic_DNA"/>
</dbReference>
<evidence type="ECO:0000313" key="3">
    <source>
        <dbReference type="Proteomes" id="UP000188268"/>
    </source>
</evidence>
<dbReference type="Proteomes" id="UP000188268">
    <property type="component" value="Unassembled WGS sequence"/>
</dbReference>
<feature type="compositionally biased region" description="Basic and acidic residues" evidence="1">
    <location>
        <begin position="15"/>
        <end position="25"/>
    </location>
</feature>
<dbReference type="AlphaFoldDB" id="A0A1R3GN05"/>